<dbReference type="EMBL" id="CAAALY010271966">
    <property type="protein sequence ID" value="VEL41988.1"/>
    <property type="molecule type" value="Genomic_DNA"/>
</dbReference>
<keyword evidence="1" id="KW-0812">Transmembrane</keyword>
<keyword evidence="1" id="KW-0472">Membrane</keyword>
<reference evidence="2" key="1">
    <citation type="submission" date="2018-11" db="EMBL/GenBank/DDBJ databases">
        <authorList>
            <consortium name="Pathogen Informatics"/>
        </authorList>
    </citation>
    <scope>NUCLEOTIDE SEQUENCE</scope>
</reference>
<comment type="caution">
    <text evidence="2">The sequence shown here is derived from an EMBL/GenBank/DDBJ whole genome shotgun (WGS) entry which is preliminary data.</text>
</comment>
<keyword evidence="3" id="KW-1185">Reference proteome</keyword>
<accession>A0A3S5CRD9</accession>
<organism evidence="2 3">
    <name type="scientific">Protopolystoma xenopodis</name>
    <dbReference type="NCBI Taxonomy" id="117903"/>
    <lineage>
        <taxon>Eukaryota</taxon>
        <taxon>Metazoa</taxon>
        <taxon>Spiralia</taxon>
        <taxon>Lophotrochozoa</taxon>
        <taxon>Platyhelminthes</taxon>
        <taxon>Monogenea</taxon>
        <taxon>Polyopisthocotylea</taxon>
        <taxon>Polystomatidea</taxon>
        <taxon>Polystomatidae</taxon>
        <taxon>Protopolystoma</taxon>
    </lineage>
</organism>
<name>A0A3S5CRD9_9PLAT</name>
<dbReference type="OrthoDB" id="5962477at2759"/>
<evidence type="ECO:0000256" key="1">
    <source>
        <dbReference type="SAM" id="Phobius"/>
    </source>
</evidence>
<gene>
    <name evidence="2" type="ORF">PXEA_LOCUS35428</name>
</gene>
<dbReference type="Proteomes" id="UP000784294">
    <property type="component" value="Unassembled WGS sequence"/>
</dbReference>
<keyword evidence="1" id="KW-1133">Transmembrane helix</keyword>
<feature type="transmembrane region" description="Helical" evidence="1">
    <location>
        <begin position="77"/>
        <end position="104"/>
    </location>
</feature>
<evidence type="ECO:0000313" key="2">
    <source>
        <dbReference type="EMBL" id="VEL41988.1"/>
    </source>
</evidence>
<sequence length="221" mass="24446">MASDLYRTCRDGDDLNDGPAGCTLGRDGEDATLGYMSGSVASATGPCHAYTTARPATVSTMFSRCPFRCPDTWVKSIYLACATLITATFIVECILLHLVIIPYVHESGFTETTCYFVSSDMAGQPMRCENKCSKDRSHFPCLRVKVKYEKERANHSAIMFDNIATYQHYKQSKVRSVCKCVLKCGKRVESMCHARNRIVANGGFTHIKTHLVVTAKLSTVS</sequence>
<protein>
    <submittedName>
        <fullName evidence="2">Uncharacterized protein</fullName>
    </submittedName>
</protein>
<evidence type="ECO:0000313" key="3">
    <source>
        <dbReference type="Proteomes" id="UP000784294"/>
    </source>
</evidence>
<dbReference type="AlphaFoldDB" id="A0A3S5CRD9"/>
<proteinExistence type="predicted"/>